<keyword evidence="11" id="KW-1185">Reference proteome</keyword>
<evidence type="ECO:0000256" key="7">
    <source>
        <dbReference type="ARBA" id="ARBA00034247"/>
    </source>
</evidence>
<dbReference type="EC" id="2.7.7.65" evidence="2"/>
<dbReference type="Gene3D" id="3.30.70.270">
    <property type="match status" value="1"/>
</dbReference>
<dbReference type="PROSITE" id="PS50887">
    <property type="entry name" value="GGDEF"/>
    <property type="match status" value="1"/>
</dbReference>
<gene>
    <name evidence="10" type="ORF">GLS40_00115</name>
</gene>
<sequence length="367" mass="39917">MLSVLPIIHGIGAMALVTTAYGFIQRSNLSRWMRHTIVGAIFGASAGYSMLDPIVLSTGIVLETHNLLIAFAAFFTGPIGAAIAILVTGAVRMTMDTVVAVTDVTSIASAAIIGLLWSAPALRPKDIEVKHFVFMGLQMSLPLAAVFLVPVLNQQEGLLTVFIGLTGFNVLAACAFGTFLARERRLAKRERALQESVDHDFLTTVLNRGGFFRKYDEVKDHHSDTGGAVLLIDLDRFKNINDTFGHSVGDDVLKTAAEAMKRVVRKGDMLARIGGEEFAVYLPSATEQEAGRIADRIREAITASVCIPTEPDMRITASVGGYHFRTREQPNLAEALNIADQRLYKAKFMGRNRTIMQEQNAGPRLAA</sequence>
<dbReference type="AlphaFoldDB" id="A0A844W7L2"/>
<keyword evidence="5 8" id="KW-1133">Transmembrane helix</keyword>
<feature type="transmembrane region" description="Helical" evidence="8">
    <location>
        <begin position="67"/>
        <end position="91"/>
    </location>
</feature>
<dbReference type="CDD" id="cd01949">
    <property type="entry name" value="GGDEF"/>
    <property type="match status" value="1"/>
</dbReference>
<evidence type="ECO:0000256" key="2">
    <source>
        <dbReference type="ARBA" id="ARBA00012528"/>
    </source>
</evidence>
<feature type="domain" description="GGDEF" evidence="9">
    <location>
        <begin position="225"/>
        <end position="359"/>
    </location>
</feature>
<evidence type="ECO:0000256" key="3">
    <source>
        <dbReference type="ARBA" id="ARBA00022475"/>
    </source>
</evidence>
<dbReference type="RefSeq" id="WP_160380575.1">
    <property type="nucleotide sequence ID" value="NZ_WNXQ01000001.1"/>
</dbReference>
<dbReference type="GO" id="GO:0071555">
    <property type="term" value="P:cell wall organization"/>
    <property type="evidence" value="ECO:0007669"/>
    <property type="project" value="InterPro"/>
</dbReference>
<dbReference type="GO" id="GO:0005886">
    <property type="term" value="C:plasma membrane"/>
    <property type="evidence" value="ECO:0007669"/>
    <property type="project" value="UniProtKB-SubCell"/>
</dbReference>
<dbReference type="PANTHER" id="PTHR45138:SF9">
    <property type="entry name" value="DIGUANYLATE CYCLASE DGCM-RELATED"/>
    <property type="match status" value="1"/>
</dbReference>
<comment type="caution">
    <text evidence="10">The sequence shown here is derived from an EMBL/GenBank/DDBJ whole genome shotgun (WGS) entry which is preliminary data.</text>
</comment>
<dbReference type="Proteomes" id="UP000443843">
    <property type="component" value="Unassembled WGS sequence"/>
</dbReference>
<name>A0A844W7L2_9RHOB</name>
<dbReference type="GO" id="GO:0052621">
    <property type="term" value="F:diguanylate cyclase activity"/>
    <property type="evidence" value="ECO:0007669"/>
    <property type="project" value="UniProtKB-EC"/>
</dbReference>
<keyword evidence="4 8" id="KW-0812">Transmembrane</keyword>
<feature type="transmembrane region" description="Helical" evidence="8">
    <location>
        <begin position="97"/>
        <end position="119"/>
    </location>
</feature>
<keyword evidence="3" id="KW-1003">Cell membrane</keyword>
<keyword evidence="6 8" id="KW-0472">Membrane</keyword>
<reference evidence="10 11" key="1">
    <citation type="submission" date="2019-11" db="EMBL/GenBank/DDBJ databases">
        <title>Pseudooceanicola pacifica sp. nov., isolated from deep-sea sediment of the Pacific Ocean.</title>
        <authorList>
            <person name="Lyu L."/>
        </authorList>
    </citation>
    <scope>NUCLEOTIDE SEQUENCE [LARGE SCALE GENOMIC DNA]</scope>
    <source>
        <strain evidence="10 11">216_PA32_1</strain>
    </source>
</reference>
<accession>A0A844W7L2</accession>
<evidence type="ECO:0000256" key="5">
    <source>
        <dbReference type="ARBA" id="ARBA00022989"/>
    </source>
</evidence>
<feature type="transmembrane region" description="Helical" evidence="8">
    <location>
        <begin position="131"/>
        <end position="152"/>
    </location>
</feature>
<dbReference type="InterPro" id="IPR029787">
    <property type="entry name" value="Nucleotide_cyclase"/>
</dbReference>
<dbReference type="Pfam" id="PF07694">
    <property type="entry name" value="5TM-5TMR_LYT"/>
    <property type="match status" value="1"/>
</dbReference>
<evidence type="ECO:0000313" key="10">
    <source>
        <dbReference type="EMBL" id="MWB76418.1"/>
    </source>
</evidence>
<evidence type="ECO:0000256" key="8">
    <source>
        <dbReference type="SAM" id="Phobius"/>
    </source>
</evidence>
<dbReference type="InterPro" id="IPR050469">
    <property type="entry name" value="Diguanylate_Cyclase"/>
</dbReference>
<evidence type="ECO:0000256" key="4">
    <source>
        <dbReference type="ARBA" id="ARBA00022692"/>
    </source>
</evidence>
<organism evidence="10 11">
    <name type="scientific">Pseudooceanicola pacificus</name>
    <dbReference type="NCBI Taxonomy" id="2676438"/>
    <lineage>
        <taxon>Bacteria</taxon>
        <taxon>Pseudomonadati</taxon>
        <taxon>Pseudomonadota</taxon>
        <taxon>Alphaproteobacteria</taxon>
        <taxon>Rhodobacterales</taxon>
        <taxon>Paracoccaceae</taxon>
        <taxon>Pseudooceanicola</taxon>
    </lineage>
</organism>
<dbReference type="Pfam" id="PF00990">
    <property type="entry name" value="GGDEF"/>
    <property type="match status" value="1"/>
</dbReference>
<comment type="catalytic activity">
    <reaction evidence="7">
        <text>2 GTP = 3',3'-c-di-GMP + 2 diphosphate</text>
        <dbReference type="Rhea" id="RHEA:24898"/>
        <dbReference type="ChEBI" id="CHEBI:33019"/>
        <dbReference type="ChEBI" id="CHEBI:37565"/>
        <dbReference type="ChEBI" id="CHEBI:58805"/>
        <dbReference type="EC" id="2.7.7.65"/>
    </reaction>
</comment>
<dbReference type="FunFam" id="3.30.70.270:FF:000001">
    <property type="entry name" value="Diguanylate cyclase domain protein"/>
    <property type="match status" value="1"/>
</dbReference>
<dbReference type="PANTHER" id="PTHR45138">
    <property type="entry name" value="REGULATORY COMPONENTS OF SENSORY TRANSDUCTION SYSTEM"/>
    <property type="match status" value="1"/>
</dbReference>
<proteinExistence type="predicted"/>
<dbReference type="SUPFAM" id="SSF55073">
    <property type="entry name" value="Nucleotide cyclase"/>
    <property type="match status" value="1"/>
</dbReference>
<evidence type="ECO:0000313" key="11">
    <source>
        <dbReference type="Proteomes" id="UP000443843"/>
    </source>
</evidence>
<dbReference type="EMBL" id="WNXQ01000001">
    <property type="protein sequence ID" value="MWB76418.1"/>
    <property type="molecule type" value="Genomic_DNA"/>
</dbReference>
<evidence type="ECO:0000259" key="9">
    <source>
        <dbReference type="PROSITE" id="PS50887"/>
    </source>
</evidence>
<dbReference type="NCBIfam" id="TIGR00254">
    <property type="entry name" value="GGDEF"/>
    <property type="match status" value="1"/>
</dbReference>
<evidence type="ECO:0000256" key="1">
    <source>
        <dbReference type="ARBA" id="ARBA00004651"/>
    </source>
</evidence>
<dbReference type="InterPro" id="IPR011620">
    <property type="entry name" value="Sig_transdc_His_kinase_LytS_TM"/>
</dbReference>
<protein>
    <recommendedName>
        <fullName evidence="2">diguanylate cyclase</fullName>
        <ecNumber evidence="2">2.7.7.65</ecNumber>
    </recommendedName>
</protein>
<evidence type="ECO:0000256" key="6">
    <source>
        <dbReference type="ARBA" id="ARBA00023136"/>
    </source>
</evidence>
<dbReference type="SMART" id="SM00267">
    <property type="entry name" value="GGDEF"/>
    <property type="match status" value="1"/>
</dbReference>
<feature type="transmembrane region" description="Helical" evidence="8">
    <location>
        <begin position="158"/>
        <end position="181"/>
    </location>
</feature>
<dbReference type="InterPro" id="IPR043128">
    <property type="entry name" value="Rev_trsase/Diguanyl_cyclase"/>
</dbReference>
<dbReference type="GO" id="GO:0000155">
    <property type="term" value="F:phosphorelay sensor kinase activity"/>
    <property type="evidence" value="ECO:0007669"/>
    <property type="project" value="InterPro"/>
</dbReference>
<feature type="transmembrane region" description="Helical" evidence="8">
    <location>
        <begin position="6"/>
        <end position="24"/>
    </location>
</feature>
<dbReference type="InterPro" id="IPR000160">
    <property type="entry name" value="GGDEF_dom"/>
</dbReference>
<comment type="subcellular location">
    <subcellularLocation>
        <location evidence="1">Cell membrane</location>
        <topology evidence="1">Multi-pass membrane protein</topology>
    </subcellularLocation>
</comment>